<name>A0ABN9EWC5_9NEOB</name>
<keyword evidence="2" id="KW-1185">Reference proteome</keyword>
<evidence type="ECO:0000313" key="1">
    <source>
        <dbReference type="EMBL" id="CAI9587731.1"/>
    </source>
</evidence>
<protein>
    <submittedName>
        <fullName evidence="1">Uncharacterized protein</fullName>
    </submittedName>
</protein>
<gene>
    <name evidence="1" type="ORF">SPARVUS_LOCUS10614665</name>
</gene>
<comment type="caution">
    <text evidence="1">The sequence shown here is derived from an EMBL/GenBank/DDBJ whole genome shotgun (WGS) entry which is preliminary data.</text>
</comment>
<evidence type="ECO:0000313" key="2">
    <source>
        <dbReference type="Proteomes" id="UP001162483"/>
    </source>
</evidence>
<organism evidence="1 2">
    <name type="scientific">Staurois parvus</name>
    <dbReference type="NCBI Taxonomy" id="386267"/>
    <lineage>
        <taxon>Eukaryota</taxon>
        <taxon>Metazoa</taxon>
        <taxon>Chordata</taxon>
        <taxon>Craniata</taxon>
        <taxon>Vertebrata</taxon>
        <taxon>Euteleostomi</taxon>
        <taxon>Amphibia</taxon>
        <taxon>Batrachia</taxon>
        <taxon>Anura</taxon>
        <taxon>Neobatrachia</taxon>
        <taxon>Ranoidea</taxon>
        <taxon>Ranidae</taxon>
        <taxon>Staurois</taxon>
    </lineage>
</organism>
<feature type="non-terminal residue" evidence="1">
    <location>
        <position position="42"/>
    </location>
</feature>
<accession>A0ABN9EWC5</accession>
<reference evidence="1" key="1">
    <citation type="submission" date="2023-05" db="EMBL/GenBank/DDBJ databases">
        <authorList>
            <person name="Stuckert A."/>
        </authorList>
    </citation>
    <scope>NUCLEOTIDE SEQUENCE</scope>
</reference>
<dbReference type="Proteomes" id="UP001162483">
    <property type="component" value="Unassembled WGS sequence"/>
</dbReference>
<sequence length="42" mass="4803">MSCQSAPDCNCNGYLHFGPYPAVLTWSCQETGYHIWREPNIL</sequence>
<proteinExistence type="predicted"/>
<dbReference type="EMBL" id="CATNWA010015880">
    <property type="protein sequence ID" value="CAI9587731.1"/>
    <property type="molecule type" value="Genomic_DNA"/>
</dbReference>